<name>A0ABS3AV80_9BACT</name>
<proteinExistence type="inferred from homology"/>
<organism evidence="7 8">
    <name type="scientific">Desulfotalea psychrophila</name>
    <dbReference type="NCBI Taxonomy" id="84980"/>
    <lineage>
        <taxon>Bacteria</taxon>
        <taxon>Pseudomonadati</taxon>
        <taxon>Thermodesulfobacteriota</taxon>
        <taxon>Desulfobulbia</taxon>
        <taxon>Desulfobulbales</taxon>
        <taxon>Desulfocapsaceae</taxon>
        <taxon>Desulfotalea</taxon>
    </lineage>
</organism>
<evidence type="ECO:0000259" key="6">
    <source>
        <dbReference type="Pfam" id="PF12637"/>
    </source>
</evidence>
<comment type="caution">
    <text evidence="7">The sequence shown here is derived from an EMBL/GenBank/DDBJ whole genome shotgun (WGS) entry which is preliminary data.</text>
</comment>
<keyword evidence="3" id="KW-0237">DNA synthesis</keyword>
<protein>
    <recommendedName>
        <fullName evidence="2">ribonucleoside-diphosphate reductase</fullName>
        <ecNumber evidence="2">1.17.4.1</ecNumber>
    </recommendedName>
</protein>
<dbReference type="Proteomes" id="UP000717534">
    <property type="component" value="Unassembled WGS sequence"/>
</dbReference>
<keyword evidence="8" id="KW-1185">Reference proteome</keyword>
<evidence type="ECO:0000256" key="4">
    <source>
        <dbReference type="ARBA" id="ARBA00022741"/>
    </source>
</evidence>
<dbReference type="EMBL" id="JAFITO010000035">
    <property type="protein sequence ID" value="MBN4068659.1"/>
    <property type="molecule type" value="Genomic_DNA"/>
</dbReference>
<comment type="similarity">
    <text evidence="1">Belongs to the ribonucleoside diphosphate reductase class-2 family.</text>
</comment>
<evidence type="ECO:0000256" key="2">
    <source>
        <dbReference type="ARBA" id="ARBA00012274"/>
    </source>
</evidence>
<evidence type="ECO:0000313" key="8">
    <source>
        <dbReference type="Proteomes" id="UP000717534"/>
    </source>
</evidence>
<accession>A0ABS3AV80</accession>
<evidence type="ECO:0000256" key="1">
    <source>
        <dbReference type="ARBA" id="ARBA00007405"/>
    </source>
</evidence>
<evidence type="ECO:0000313" key="7">
    <source>
        <dbReference type="EMBL" id="MBN4068659.1"/>
    </source>
</evidence>
<sequence length="189" mass="21595">MTQKNSTERCDGCGKATGLKDTLGNEFCEDCLELAVAIKEKPETIKRICSLIKSDLRDNQDNGSHCKTTEIRDLPEVLDAVRFRTRDRELNTWYVSVSELEGNPVEIFASTAFDRDDQLQSRISNLTTITRLVSLILRNVFLGEVLTLEKTIKQLHRSSRQKNDLPDMLTNVLRSYEQDVEKMPSSVRE</sequence>
<gene>
    <name evidence="7" type="ORF">JYU06_03965</name>
</gene>
<evidence type="ECO:0000256" key="5">
    <source>
        <dbReference type="ARBA" id="ARBA00047754"/>
    </source>
</evidence>
<dbReference type="InterPro" id="IPR024434">
    <property type="entry name" value="TSCPD_dom"/>
</dbReference>
<feature type="domain" description="TSCPD" evidence="6">
    <location>
        <begin position="83"/>
        <end position="176"/>
    </location>
</feature>
<reference evidence="7 8" key="1">
    <citation type="submission" date="2021-02" db="EMBL/GenBank/DDBJ databases">
        <title>Activity-based single-cell genomes from oceanic crustal fluid captures similar information to metagenomic and metatranscriptomic surveys with orders of magnitude less sampling.</title>
        <authorList>
            <person name="D'Angelo T.S."/>
            <person name="Orcutt B.N."/>
        </authorList>
    </citation>
    <scope>NUCLEOTIDE SEQUENCE [LARGE SCALE GENOMIC DNA]</scope>
    <source>
        <strain evidence="7">AH-315-G02</strain>
    </source>
</reference>
<dbReference type="EC" id="1.17.4.1" evidence="2"/>
<dbReference type="Pfam" id="PF12637">
    <property type="entry name" value="TSCPD"/>
    <property type="match status" value="1"/>
</dbReference>
<comment type="catalytic activity">
    <reaction evidence="5">
        <text>a 2'-deoxyribonucleoside 5'-diphosphate + [thioredoxin]-disulfide + H2O = a ribonucleoside 5'-diphosphate + [thioredoxin]-dithiol</text>
        <dbReference type="Rhea" id="RHEA:23252"/>
        <dbReference type="Rhea" id="RHEA-COMP:10698"/>
        <dbReference type="Rhea" id="RHEA-COMP:10700"/>
        <dbReference type="ChEBI" id="CHEBI:15377"/>
        <dbReference type="ChEBI" id="CHEBI:29950"/>
        <dbReference type="ChEBI" id="CHEBI:50058"/>
        <dbReference type="ChEBI" id="CHEBI:57930"/>
        <dbReference type="ChEBI" id="CHEBI:73316"/>
        <dbReference type="EC" id="1.17.4.1"/>
    </reaction>
</comment>
<evidence type="ECO:0000256" key="3">
    <source>
        <dbReference type="ARBA" id="ARBA00022634"/>
    </source>
</evidence>
<keyword evidence="4" id="KW-0547">Nucleotide-binding</keyword>